<proteinExistence type="predicted"/>
<evidence type="ECO:0000313" key="2">
    <source>
        <dbReference type="Proteomes" id="UP000034607"/>
    </source>
</evidence>
<evidence type="ECO:0000313" key="1">
    <source>
        <dbReference type="EMBL" id="KKU56310.1"/>
    </source>
</evidence>
<dbReference type="AlphaFoldDB" id="A0A0G1UF35"/>
<name>A0A0G1UF35_9BACT</name>
<organism evidence="1 2">
    <name type="scientific">Candidatus Amesbacteria bacterium GW2011_GWA2_47_11</name>
    <dbReference type="NCBI Taxonomy" id="1618357"/>
    <lineage>
        <taxon>Bacteria</taxon>
        <taxon>Candidatus Amesiibacteriota</taxon>
    </lineage>
</organism>
<protein>
    <submittedName>
        <fullName evidence="1">Uncharacterized protein</fullName>
    </submittedName>
</protein>
<comment type="caution">
    <text evidence="1">The sequence shown here is derived from an EMBL/GenBank/DDBJ whole genome shotgun (WGS) entry which is preliminary data.</text>
</comment>
<accession>A0A0G1UF35</accession>
<dbReference type="Proteomes" id="UP000034607">
    <property type="component" value="Unassembled WGS sequence"/>
</dbReference>
<reference evidence="1 2" key="1">
    <citation type="journal article" date="2015" name="Nature">
        <title>rRNA introns, odd ribosomes, and small enigmatic genomes across a large radiation of phyla.</title>
        <authorList>
            <person name="Brown C.T."/>
            <person name="Hug L.A."/>
            <person name="Thomas B.C."/>
            <person name="Sharon I."/>
            <person name="Castelle C.J."/>
            <person name="Singh A."/>
            <person name="Wilkins M.J."/>
            <person name="Williams K.H."/>
            <person name="Banfield J.F."/>
        </authorList>
    </citation>
    <scope>NUCLEOTIDE SEQUENCE [LARGE SCALE GENOMIC DNA]</scope>
</reference>
<sequence length="73" mass="7969">MVRLALDIGGWGQMRGVQSWVFTKVNPNPKISVNMNKIKVSSPEYESFPSENWSTAVHTPVGIPETAAAIQVA</sequence>
<gene>
    <name evidence="1" type="ORF">UX78_C0010G0028</name>
</gene>
<dbReference type="EMBL" id="LCNM01000010">
    <property type="protein sequence ID" value="KKU56310.1"/>
    <property type="molecule type" value="Genomic_DNA"/>
</dbReference>